<dbReference type="InterPro" id="IPR011990">
    <property type="entry name" value="TPR-like_helical_dom_sf"/>
</dbReference>
<dbReference type="PANTHER" id="PTHR38035:SF1">
    <property type="entry name" value="ANCILLARY SECYEG TRANSLOCON SUBUNIT"/>
    <property type="match status" value="1"/>
</dbReference>
<evidence type="ECO:0000256" key="9">
    <source>
        <dbReference type="SAM" id="Phobius"/>
    </source>
</evidence>
<keyword evidence="2" id="KW-1003">Cell membrane</keyword>
<gene>
    <name evidence="11" type="ORF">OTERR_18810</name>
</gene>
<sequence length="223" mass="23514">MAVYDLEEQEQIASAKAFWKQYGNLITGAIVVAAIGVGGYYGWQGYQNKKTGEASAIYGVLTQAAEAKDSARVKVAAGELVEKYSGTSYAPMGALMAGKVLFDAGDLKSARAQLTWATEHGSNELRDVARLHLAAVLLDDKAYDEALKVLQTAPEEGFAARFAELKGDVLFAQGKAADARTSYQEALSKLNADKAGEGSAVAAQSAGPYKELLQQKLDALGGA</sequence>
<keyword evidence="3 9" id="KW-0812">Transmembrane</keyword>
<evidence type="ECO:0000256" key="8">
    <source>
        <dbReference type="ARBA" id="ARBA00024235"/>
    </source>
</evidence>
<dbReference type="InterPro" id="IPR026039">
    <property type="entry name" value="YfgM"/>
</dbReference>
<evidence type="ECO:0000313" key="11">
    <source>
        <dbReference type="EMBL" id="QEL65357.1"/>
    </source>
</evidence>
<accession>A0A5C1EAY9</accession>
<dbReference type="Gene3D" id="1.25.40.10">
    <property type="entry name" value="Tetratricopeptide repeat domain"/>
    <property type="match status" value="1"/>
</dbReference>
<evidence type="ECO:0000256" key="7">
    <source>
        <dbReference type="ARBA" id="ARBA00024197"/>
    </source>
</evidence>
<evidence type="ECO:0000256" key="6">
    <source>
        <dbReference type="ARBA" id="ARBA00023186"/>
    </source>
</evidence>
<evidence type="ECO:0000256" key="1">
    <source>
        <dbReference type="ARBA" id="ARBA00004401"/>
    </source>
</evidence>
<organism evidence="11 12">
    <name type="scientific">Oryzomicrobium terrae</name>
    <dbReference type="NCBI Taxonomy" id="1735038"/>
    <lineage>
        <taxon>Bacteria</taxon>
        <taxon>Pseudomonadati</taxon>
        <taxon>Pseudomonadota</taxon>
        <taxon>Betaproteobacteria</taxon>
        <taxon>Rhodocyclales</taxon>
        <taxon>Rhodocyclaceae</taxon>
        <taxon>Oryzomicrobium</taxon>
    </lineage>
</organism>
<feature type="transmembrane region" description="Helical" evidence="9">
    <location>
        <begin position="25"/>
        <end position="43"/>
    </location>
</feature>
<evidence type="ECO:0000256" key="5">
    <source>
        <dbReference type="ARBA" id="ARBA00023136"/>
    </source>
</evidence>
<feature type="domain" description="Ancillary SecYEG translocon subunit/Cell division coordinator CpoB TPR" evidence="10">
    <location>
        <begin position="16"/>
        <end position="221"/>
    </location>
</feature>
<evidence type="ECO:0000259" key="10">
    <source>
        <dbReference type="Pfam" id="PF09976"/>
    </source>
</evidence>
<keyword evidence="4 9" id="KW-1133">Transmembrane helix</keyword>
<dbReference type="RefSeq" id="WP_149425620.1">
    <property type="nucleotide sequence ID" value="NZ_CP022579.1"/>
</dbReference>
<keyword evidence="5 9" id="KW-0472">Membrane</keyword>
<evidence type="ECO:0000256" key="3">
    <source>
        <dbReference type="ARBA" id="ARBA00022692"/>
    </source>
</evidence>
<evidence type="ECO:0000313" key="12">
    <source>
        <dbReference type="Proteomes" id="UP000323671"/>
    </source>
</evidence>
<proteinExistence type="inferred from homology"/>
<dbReference type="GO" id="GO:0005886">
    <property type="term" value="C:plasma membrane"/>
    <property type="evidence" value="ECO:0007669"/>
    <property type="project" value="UniProtKB-SubCell"/>
</dbReference>
<name>A0A5C1EAY9_9RHOO</name>
<dbReference type="Pfam" id="PF09976">
    <property type="entry name" value="TPR_21"/>
    <property type="match status" value="1"/>
</dbReference>
<dbReference type="PIRSF" id="PIRSF006170">
    <property type="entry name" value="YfgM"/>
    <property type="match status" value="1"/>
</dbReference>
<dbReference type="InterPro" id="IPR018704">
    <property type="entry name" value="SecYEG/CpoB_TPR"/>
</dbReference>
<comment type="subcellular location">
    <subcellularLocation>
        <location evidence="1">Cell membrane</location>
        <topology evidence="1">Single-pass type II membrane protein</topology>
    </subcellularLocation>
</comment>
<dbReference type="SUPFAM" id="SSF48452">
    <property type="entry name" value="TPR-like"/>
    <property type="match status" value="1"/>
</dbReference>
<dbReference type="EMBL" id="CP022579">
    <property type="protein sequence ID" value="QEL65357.1"/>
    <property type="molecule type" value="Genomic_DNA"/>
</dbReference>
<evidence type="ECO:0000256" key="2">
    <source>
        <dbReference type="ARBA" id="ARBA00022475"/>
    </source>
</evidence>
<dbReference type="KEGG" id="otr:OTERR_18810"/>
<dbReference type="AlphaFoldDB" id="A0A5C1EAY9"/>
<keyword evidence="6" id="KW-0143">Chaperone</keyword>
<evidence type="ECO:0000256" key="4">
    <source>
        <dbReference type="ARBA" id="ARBA00022989"/>
    </source>
</evidence>
<dbReference type="PANTHER" id="PTHR38035">
    <property type="entry name" value="UPF0070 PROTEIN YFGM"/>
    <property type="match status" value="1"/>
</dbReference>
<comment type="similarity">
    <text evidence="7">Belongs to the YfgM family.</text>
</comment>
<dbReference type="Proteomes" id="UP000323671">
    <property type="component" value="Chromosome"/>
</dbReference>
<keyword evidence="12" id="KW-1185">Reference proteome</keyword>
<reference evidence="11 12" key="1">
    <citation type="submission" date="2017-07" db="EMBL/GenBank/DDBJ databases">
        <title>Complete genome sequence of Oryzomicrobium terrae TPP412.</title>
        <authorList>
            <person name="Chiu L.-W."/>
            <person name="Lo K.-J."/>
            <person name="Tsai Y.-M."/>
            <person name="Lin S.-S."/>
            <person name="Kuo C.-H."/>
            <person name="Liu C.-T."/>
        </authorList>
    </citation>
    <scope>NUCLEOTIDE SEQUENCE [LARGE SCALE GENOMIC DNA]</scope>
    <source>
        <strain evidence="11 12">TPP412</strain>
    </source>
</reference>
<dbReference type="GO" id="GO:0044877">
    <property type="term" value="F:protein-containing complex binding"/>
    <property type="evidence" value="ECO:0007669"/>
    <property type="project" value="InterPro"/>
</dbReference>
<protein>
    <recommendedName>
        <fullName evidence="8">Ancillary SecYEG translocon subunit</fullName>
    </recommendedName>
</protein>